<feature type="binding site" evidence="17">
    <location>
        <position position="86"/>
    </location>
    <ligand>
        <name>Zn(2+)</name>
        <dbReference type="ChEBI" id="CHEBI:29105"/>
        <note>catalytic</note>
    </ligand>
</feature>
<dbReference type="InterPro" id="IPR010294">
    <property type="entry name" value="ADAMTS_spacer1"/>
</dbReference>
<sequence>MNLSINRNADATLKHFQEWQYTMNPGDDSHPNHHDCAILISKLDICVSRKLCGFTGTSTIAGICDPLRGAAIVRDAGLPTGYHIAHQIGHTLGMSHDVQRENGCPGIVYHGNGYAETTVMHPGDMYITKKWSECSRRYLRSYIEQGLAFCLKDEPQDHHFPAAEMLPGVMYNGDDQCRLRYRSDARQCDMGVTCETLRCAIPGRGCVTGRKPPAEGTPCGEKKWCYQMKCLMVGERPGITNGGWSAWSSWSRCSRTCGSGVAYAVRKCNQPSPSKGGYYCVGDRKRHKICATDPCEIGAPSFRDVQCAEFNDWVFPEDGKIHRWMAYNLPEDLKASENPCALYCISETNLVASLRPKVVDGTTCYRGIRDICVGGLCREIPCDLNMESTAVEDVCGVCRGDSTSCTLKQGIVSFTAQRKLKKITDVPAGARNIRVEEAEPTKSRIVVRTRNTKTVLIDGNRLGMFNVPGSKAWLGMIRSRQEALNIPGPVTEDLTILVLAKENVTLKYSLGLTQRTPRKYEFSWDYIDWEKCSAGCGPGEQISKPRCIEKIGGLVDDKFCRNITKPDAKVRPCNQAPCIPRQIKGNIGRHQGDRISLARNMFDSVPIMRCLFMLQILIAVVQPNFEARQRLFNVRESGKLDSHATSRPLSRVSSTRMKTGRGGFSRRSLTFAGRAPIKGILKPNESYNTDAARSSAKDDVEICTGAAVPSGIGRRIVYSLAGMLHGDHGEFWLEPVAVSLEEKRGTSLADETTSGDLGAGARTSVYGGPTAGRPHLVFRRSAEQQQQQLEIGKKTGRTKRRRKKKRKQERNCGTRVDTSLCRAKRTTHKGIIRCKPHVKYPTEPRRLTETRLEWQTQPGLVQVQGRGRRKHYQAKRWHRSKRSISTPRHVEALVVADTTMMAFHQDGDVETYLLTIMNMVSALYLDPTIGNFINIVVVRIILLEEEDAEQRLDITVNADKTLYNFCKWQQKLNPSNDSHPNHHDVAILVTREDICSRANTPCSTLGVAHVAGMCQPDRSCSVNEDNGITLAHTITHELGHNFGMYHDTEKIGCSKREGDTLHVMTPTFEVDAVGVAWSRCSRRDITNFLDQGKGDCLEDEPADNDYAYPDLPPGAMYNAEHQCRLQFGVREAFVCSPLQEICSKLWCIVDGSCTTMLHPAAPGTHCGKHMWCQNQECVPIVDRPRQIDGGWGEWGSWSECSRTCGAGVSIVERKCDHPEPAHGGKFCIGERRRYKICNMQPCPEGTPSFRAVQCSNYDDKEYKGKNYTWLPYFDQTEPCELYCTDTDESVIVPWGEAALDGTPCNVGTRDMCIAGICRKVGCDWMVDSDATEDRCGICHGDGTQCETTNGVYDKNEGPGYKEVIIIPSGSRNIKIEEVGNSKNYIGIGVPNSDKYFLNGKRQITLAGEYEVAGTPALYERDRDREKIRIPGPIKEDIAVYLIYRGQYRNFGLRYEYTVPKKEPDRAPEYSWLFSDWTLCTVTCGGGTQTSYAVCHERKSGIVEDLFCDGIEKPEQKSRECNSNPCPARWWVGPWQMCPVTCGDGALRKRSVMCVFSGTGTDRSDLALPDRDCDKHMRPEEMELCPDLPPCGPTSEVPLIVYADNKDMSFYNISLNEQDGITIVDGLTTEEPEILEFDNVVDENPDNSMYNTKSKWTVSKWSHCSNGKRSRKVTCSVPGDCNPNNKPPSIEDCYSGKWITGNWGSCNATCLVKSGVKHREVQCRDRASDLMSNDCNLDRRPFDIKRCYYRRQCANEKNGNFIRTIKMYSRKLSARLS</sequence>
<feature type="region of interest" description="Disordered" evidence="18">
    <location>
        <begin position="643"/>
        <end position="665"/>
    </location>
</feature>
<evidence type="ECO:0000256" key="11">
    <source>
        <dbReference type="ARBA" id="ARBA00023049"/>
    </source>
</evidence>
<dbReference type="PRINTS" id="PR01857">
    <property type="entry name" value="ADAMTSFAMILY"/>
</dbReference>
<dbReference type="Pfam" id="PF00090">
    <property type="entry name" value="TSP_1"/>
    <property type="match status" value="2"/>
</dbReference>
<keyword evidence="2" id="KW-0964">Secreted</keyword>
<keyword evidence="12 16" id="KW-1015">Disulfide bond</keyword>
<feature type="compositionally biased region" description="Basic residues" evidence="18">
    <location>
        <begin position="794"/>
        <end position="808"/>
    </location>
</feature>
<dbReference type="GO" id="GO:0046872">
    <property type="term" value="F:metal ion binding"/>
    <property type="evidence" value="ECO:0007669"/>
    <property type="project" value="UniProtKB-KW"/>
</dbReference>
<proteinExistence type="predicted"/>
<feature type="disulfide bond" evidence="16">
    <location>
        <begin position="1135"/>
        <end position="1153"/>
    </location>
</feature>
<name>A0A151WPU6_9HYME</name>
<evidence type="ECO:0000256" key="18">
    <source>
        <dbReference type="SAM" id="MobiDB-lite"/>
    </source>
</evidence>
<evidence type="ECO:0000256" key="6">
    <source>
        <dbReference type="ARBA" id="ARBA00022729"/>
    </source>
</evidence>
<dbReference type="PROSITE" id="PS50215">
    <property type="entry name" value="ADAM_MEPRO"/>
    <property type="match status" value="2"/>
</dbReference>
<feature type="binding site" evidence="15">
    <location>
        <position position="1096"/>
    </location>
    <ligand>
        <name>Ca(2+)</name>
        <dbReference type="ChEBI" id="CHEBI:29108"/>
        <label>1</label>
    </ligand>
</feature>
<dbReference type="Gene3D" id="2.60.120.830">
    <property type="match status" value="2"/>
</dbReference>
<evidence type="ECO:0000256" key="10">
    <source>
        <dbReference type="ARBA" id="ARBA00022869"/>
    </source>
</evidence>
<feature type="binding site" evidence="15">
    <location>
        <position position="984"/>
    </location>
    <ligand>
        <name>Ca(2+)</name>
        <dbReference type="ChEBI" id="CHEBI:29108"/>
        <label>1</label>
    </ligand>
</feature>
<keyword evidence="5 15" id="KW-0479">Metal-binding</keyword>
<comment type="subcellular location">
    <subcellularLocation>
        <location evidence="1">Secreted</location>
        <location evidence="1">Extracellular space</location>
        <location evidence="1">Extracellular matrix</location>
        <location evidence="1">Basement membrane</location>
    </subcellularLocation>
</comment>
<dbReference type="CDD" id="cd04273">
    <property type="entry name" value="ZnMc_ADAMTS_like"/>
    <property type="match status" value="1"/>
</dbReference>
<dbReference type="PANTHER" id="PTHR13723:SF200">
    <property type="entry name" value="ADAM METALLOPEPTIDASE WITH THROMBOSPONDIN TYPE 1 MOTIF B, ISOFORM B"/>
    <property type="match status" value="1"/>
</dbReference>
<keyword evidence="21" id="KW-1185">Reference proteome</keyword>
<feature type="binding site" evidence="17">
    <location>
        <position position="90"/>
    </location>
    <ligand>
        <name>Zn(2+)</name>
        <dbReference type="ChEBI" id="CHEBI:29105"/>
        <note>catalytic</note>
    </ligand>
</feature>
<dbReference type="Pfam" id="PF05986">
    <property type="entry name" value="ADAMTS_spacer1"/>
    <property type="match status" value="2"/>
</dbReference>
<keyword evidence="4" id="KW-0645">Protease</keyword>
<keyword evidence="13" id="KW-0325">Glycoprotein</keyword>
<feature type="region of interest" description="Disordered" evidence="18">
    <location>
        <begin position="784"/>
        <end position="812"/>
    </location>
</feature>
<comment type="caution">
    <text evidence="17">Lacks conserved residue(s) required for the propagation of feature annotation.</text>
</comment>
<accession>A0A151WPU6</accession>
<feature type="disulfide bond" evidence="16">
    <location>
        <begin position="1215"/>
        <end position="1227"/>
    </location>
</feature>
<evidence type="ECO:0000313" key="21">
    <source>
        <dbReference type="Proteomes" id="UP000075809"/>
    </source>
</evidence>
<feature type="domain" description="Peptidase M12B" evidence="19">
    <location>
        <begin position="888"/>
        <end position="1101"/>
    </location>
</feature>
<feature type="binding site" evidence="15 17">
    <location>
        <position position="1046"/>
    </location>
    <ligand>
        <name>Zn(2+)</name>
        <dbReference type="ChEBI" id="CHEBI:29105"/>
        <note>catalytic</note>
    </ligand>
</feature>
<evidence type="ECO:0000256" key="4">
    <source>
        <dbReference type="ARBA" id="ARBA00022670"/>
    </source>
</evidence>
<feature type="binding site" evidence="17">
    <location>
        <position position="96"/>
    </location>
    <ligand>
        <name>Zn(2+)</name>
        <dbReference type="ChEBI" id="CHEBI:29105"/>
        <note>catalytic</note>
    </ligand>
</feature>
<feature type="disulfide bond" evidence="16">
    <location>
        <begin position="966"/>
        <end position="1020"/>
    </location>
</feature>
<dbReference type="SMART" id="SM00209">
    <property type="entry name" value="TSP1"/>
    <property type="match status" value="7"/>
</dbReference>
<dbReference type="InterPro" id="IPR013273">
    <property type="entry name" value="ADAMTS/ADAMTS-like"/>
</dbReference>
<feature type="region of interest" description="Disordered" evidence="18">
    <location>
        <begin position="745"/>
        <end position="768"/>
    </location>
</feature>
<evidence type="ECO:0000256" key="16">
    <source>
        <dbReference type="PIRSR" id="PIRSR613273-3"/>
    </source>
</evidence>
<dbReference type="InterPro" id="IPR000884">
    <property type="entry name" value="TSP1_rpt"/>
</dbReference>
<dbReference type="GO" id="GO:0004222">
    <property type="term" value="F:metalloendopeptidase activity"/>
    <property type="evidence" value="ECO:0007669"/>
    <property type="project" value="InterPro"/>
</dbReference>
<dbReference type="InterPro" id="IPR036383">
    <property type="entry name" value="TSP1_rpt_sf"/>
</dbReference>
<dbReference type="FunFam" id="2.20.100.10:FF:000006">
    <property type="entry name" value="A disintegrin and metalloproteinase with thrombospondin motifs 1"/>
    <property type="match status" value="1"/>
</dbReference>
<dbReference type="InterPro" id="IPR045371">
    <property type="entry name" value="ADAMTS_CR_3"/>
</dbReference>
<feature type="binding site" evidence="15">
    <location>
        <position position="1099"/>
    </location>
    <ligand>
        <name>Ca(2+)</name>
        <dbReference type="ChEBI" id="CHEBI:29108"/>
        <label>2</label>
    </ligand>
</feature>
<feature type="domain" description="Peptidase M12B" evidence="19">
    <location>
        <begin position="1"/>
        <end position="155"/>
    </location>
</feature>
<protein>
    <submittedName>
        <fullName evidence="20">A disintegrin and metalloproteinase with thrombospondin motifs 7</fullName>
    </submittedName>
</protein>
<dbReference type="STRING" id="64791.A0A151WPU6"/>
<keyword evidence="15" id="KW-0106">Calcium</keyword>
<dbReference type="Gene3D" id="2.20.100.10">
    <property type="entry name" value="Thrombospondin type-1 (TSP1) repeat"/>
    <property type="match status" value="4"/>
</dbReference>
<evidence type="ECO:0000256" key="14">
    <source>
        <dbReference type="PIRSR" id="PIRSR613273-1"/>
    </source>
</evidence>
<feature type="binding site" evidence="15">
    <location>
        <position position="977"/>
    </location>
    <ligand>
        <name>Ca(2+)</name>
        <dbReference type="ChEBI" id="CHEBI:29108"/>
        <label>1</label>
    </ligand>
</feature>
<keyword evidence="8" id="KW-0378">Hydrolase</keyword>
<feature type="binding site" evidence="15 17">
    <location>
        <position position="1040"/>
    </location>
    <ligand>
        <name>Zn(2+)</name>
        <dbReference type="ChEBI" id="CHEBI:29105"/>
        <note>catalytic</note>
    </ligand>
</feature>
<feature type="binding site" evidence="15">
    <location>
        <position position="977"/>
    </location>
    <ligand>
        <name>Ca(2+)</name>
        <dbReference type="ChEBI" id="CHEBI:29108"/>
        <label>2</label>
    </ligand>
</feature>
<feature type="disulfide bond" evidence="16">
    <location>
        <begin position="1014"/>
        <end position="1096"/>
    </location>
</feature>
<reference evidence="20 21" key="1">
    <citation type="submission" date="2015-09" db="EMBL/GenBank/DDBJ databases">
        <title>Trachymyrmex zeteki WGS genome.</title>
        <authorList>
            <person name="Nygaard S."/>
            <person name="Hu H."/>
            <person name="Boomsma J."/>
            <person name="Zhang G."/>
        </authorList>
    </citation>
    <scope>NUCLEOTIDE SEQUENCE [LARGE SCALE GENOMIC DNA]</scope>
    <source>
        <strain evidence="20">Tzet28-1</strain>
        <tissue evidence="20">Whole body</tissue>
    </source>
</reference>
<keyword evidence="3" id="KW-0272">Extracellular matrix</keyword>
<dbReference type="SUPFAM" id="SSF82895">
    <property type="entry name" value="TSP-1 type 1 repeat"/>
    <property type="match status" value="6"/>
</dbReference>
<feature type="disulfide bond" evidence="16">
    <location>
        <begin position="1204"/>
        <end position="1242"/>
    </location>
</feature>
<feature type="binding site" evidence="15">
    <location>
        <position position="1099"/>
    </location>
    <ligand>
        <name>Ca(2+)</name>
        <dbReference type="ChEBI" id="CHEBI:29108"/>
        <label>1</label>
    </ligand>
</feature>
<feature type="binding site" evidence="15">
    <location>
        <position position="891"/>
    </location>
    <ligand>
        <name>Ca(2+)</name>
        <dbReference type="ChEBI" id="CHEBI:29108"/>
        <label>1</label>
    </ligand>
</feature>
<dbReference type="EMBL" id="KQ982851">
    <property type="protein sequence ID" value="KYQ49828.1"/>
    <property type="molecule type" value="Genomic_DNA"/>
</dbReference>
<dbReference type="InterPro" id="IPR041645">
    <property type="entry name" value="ADAMTS_CR_2"/>
</dbReference>
<dbReference type="FunFam" id="2.20.100.10:FF:000005">
    <property type="entry name" value="ADAM metallopeptidase with thrombospondin type 1 motif 9"/>
    <property type="match status" value="1"/>
</dbReference>
<evidence type="ECO:0000256" key="5">
    <source>
        <dbReference type="ARBA" id="ARBA00022723"/>
    </source>
</evidence>
<evidence type="ECO:0000256" key="3">
    <source>
        <dbReference type="ARBA" id="ARBA00022530"/>
    </source>
</evidence>
<organism evidence="20 21">
    <name type="scientific">Mycetomoellerius zeteki</name>
    <dbReference type="NCBI Taxonomy" id="64791"/>
    <lineage>
        <taxon>Eukaryota</taxon>
        <taxon>Metazoa</taxon>
        <taxon>Ecdysozoa</taxon>
        <taxon>Arthropoda</taxon>
        <taxon>Hexapoda</taxon>
        <taxon>Insecta</taxon>
        <taxon>Pterygota</taxon>
        <taxon>Neoptera</taxon>
        <taxon>Endopterygota</taxon>
        <taxon>Hymenoptera</taxon>
        <taxon>Apocrita</taxon>
        <taxon>Aculeata</taxon>
        <taxon>Formicoidea</taxon>
        <taxon>Formicidae</taxon>
        <taxon>Myrmicinae</taxon>
        <taxon>Mycetomoellerius</taxon>
    </lineage>
</organism>
<dbReference type="GO" id="GO:0007229">
    <property type="term" value="P:integrin-mediated signaling pathway"/>
    <property type="evidence" value="ECO:0007669"/>
    <property type="project" value="UniProtKB-KW"/>
</dbReference>
<feature type="disulfide bond" evidence="16">
    <location>
        <begin position="1053"/>
        <end position="1080"/>
    </location>
</feature>
<feature type="binding site" evidence="15 17">
    <location>
        <position position="1036"/>
    </location>
    <ligand>
        <name>Zn(2+)</name>
        <dbReference type="ChEBI" id="CHEBI:29105"/>
        <note>catalytic</note>
    </ligand>
</feature>
<feature type="disulfide bond" evidence="16">
    <location>
        <begin position="1200"/>
        <end position="1237"/>
    </location>
</feature>
<feature type="disulfide bond" evidence="16">
    <location>
        <begin position="1166"/>
        <end position="1177"/>
    </location>
</feature>
<dbReference type="Pfam" id="PF19030">
    <property type="entry name" value="TSP1_ADAMTS"/>
    <property type="match status" value="4"/>
</dbReference>
<evidence type="ECO:0000313" key="20">
    <source>
        <dbReference type="EMBL" id="KYQ49828.1"/>
    </source>
</evidence>
<feature type="disulfide bond" evidence="16">
    <location>
        <begin position="1142"/>
        <end position="1172"/>
    </location>
</feature>
<feature type="active site" evidence="14 17">
    <location>
        <position position="1037"/>
    </location>
</feature>
<evidence type="ECO:0000256" key="1">
    <source>
        <dbReference type="ARBA" id="ARBA00004302"/>
    </source>
</evidence>
<keyword evidence="11" id="KW-0482">Metalloprotease</keyword>
<dbReference type="InterPro" id="IPR050439">
    <property type="entry name" value="ADAMTS_ADAMTS-like"/>
</dbReference>
<feature type="binding site" description="in inhibited form" evidence="15">
    <location>
        <position position="834"/>
    </location>
    <ligand>
        <name>Zn(2+)</name>
        <dbReference type="ChEBI" id="CHEBI:29105"/>
        <note>catalytic</note>
    </ligand>
</feature>
<evidence type="ECO:0000256" key="2">
    <source>
        <dbReference type="ARBA" id="ARBA00022525"/>
    </source>
</evidence>
<dbReference type="PROSITE" id="PS50092">
    <property type="entry name" value="TSP1"/>
    <property type="match status" value="7"/>
</dbReference>
<dbReference type="Proteomes" id="UP000075809">
    <property type="component" value="Unassembled WGS sequence"/>
</dbReference>
<dbReference type="Gene3D" id="3.40.1620.60">
    <property type="match status" value="2"/>
</dbReference>
<evidence type="ECO:0000256" key="8">
    <source>
        <dbReference type="ARBA" id="ARBA00022801"/>
    </source>
</evidence>
<evidence type="ECO:0000256" key="13">
    <source>
        <dbReference type="ARBA" id="ARBA00023180"/>
    </source>
</evidence>
<dbReference type="InterPro" id="IPR001590">
    <property type="entry name" value="Peptidase_M12B"/>
</dbReference>
<feature type="disulfide bond" evidence="16">
    <location>
        <begin position="1123"/>
        <end position="1147"/>
    </location>
</feature>
<keyword evidence="10" id="KW-0084">Basement membrane</keyword>
<evidence type="ECO:0000256" key="12">
    <source>
        <dbReference type="ARBA" id="ARBA00023157"/>
    </source>
</evidence>
<dbReference type="GO" id="GO:0005604">
    <property type="term" value="C:basement membrane"/>
    <property type="evidence" value="ECO:0007669"/>
    <property type="project" value="UniProtKB-SubCell"/>
</dbReference>
<dbReference type="PANTHER" id="PTHR13723">
    <property type="entry name" value="ADAMTS A DISINTEGRIN AND METALLOPROTEASE WITH THROMBOSPONDIN MOTIFS PROTEASE"/>
    <property type="match status" value="1"/>
</dbReference>
<keyword evidence="6" id="KW-0732">Signal</keyword>
<keyword evidence="9 15" id="KW-0862">Zinc</keyword>
<dbReference type="FunFam" id="2.60.120.830:FF:000001">
    <property type="entry name" value="A disintegrin and metalloproteinase with thrombospondin motifs 1"/>
    <property type="match status" value="1"/>
</dbReference>
<dbReference type="FunFam" id="2.20.100.10:FF:000001">
    <property type="entry name" value="semaphorin-5A isoform X1"/>
    <property type="match status" value="1"/>
</dbReference>
<evidence type="ECO:0000256" key="15">
    <source>
        <dbReference type="PIRSR" id="PIRSR613273-2"/>
    </source>
</evidence>
<dbReference type="InterPro" id="IPR024079">
    <property type="entry name" value="MetalloPept_cat_dom_sf"/>
</dbReference>
<keyword evidence="7" id="KW-0677">Repeat</keyword>
<dbReference type="Pfam" id="PF19236">
    <property type="entry name" value="ADAMTS_CR_3"/>
    <property type="match status" value="1"/>
</dbReference>
<evidence type="ECO:0000256" key="9">
    <source>
        <dbReference type="ARBA" id="ARBA00022833"/>
    </source>
</evidence>
<feature type="disulfide bond" evidence="16">
    <location>
        <begin position="995"/>
        <end position="1002"/>
    </location>
</feature>
<dbReference type="GO" id="GO:0030198">
    <property type="term" value="P:extracellular matrix organization"/>
    <property type="evidence" value="ECO:0007669"/>
    <property type="project" value="InterPro"/>
</dbReference>
<dbReference type="SUPFAM" id="SSF55486">
    <property type="entry name" value="Metalloproteases ('zincins'), catalytic domain"/>
    <property type="match status" value="2"/>
</dbReference>
<dbReference type="Pfam" id="PF01421">
    <property type="entry name" value="Reprolysin"/>
    <property type="match status" value="2"/>
</dbReference>
<evidence type="ECO:0000256" key="17">
    <source>
        <dbReference type="PROSITE-ProRule" id="PRU00276"/>
    </source>
</evidence>
<keyword evidence="20" id="KW-0401">Integrin</keyword>
<evidence type="ECO:0000256" key="7">
    <source>
        <dbReference type="ARBA" id="ARBA00022737"/>
    </source>
</evidence>
<feature type="binding site" evidence="15">
    <location>
        <position position="891"/>
    </location>
    <ligand>
        <name>Ca(2+)</name>
        <dbReference type="ChEBI" id="CHEBI:29108"/>
        <label>2</label>
    </ligand>
</feature>
<dbReference type="Gene3D" id="3.40.390.10">
    <property type="entry name" value="Collagenase (Catalytic Domain)"/>
    <property type="match status" value="2"/>
</dbReference>
<gene>
    <name evidence="20" type="ORF">ALC60_11003</name>
</gene>
<dbReference type="FunFam" id="3.40.390.10:FF:000001">
    <property type="entry name" value="A disintegrin and metalloproteinase with thrombospondin motifs 1"/>
    <property type="match status" value="1"/>
</dbReference>
<evidence type="ECO:0000259" key="19">
    <source>
        <dbReference type="PROSITE" id="PS50215"/>
    </source>
</evidence>
<comment type="cofactor">
    <cofactor evidence="15">
        <name>Zn(2+)</name>
        <dbReference type="ChEBI" id="CHEBI:29105"/>
    </cofactor>
    <text evidence="15">Binds 1 zinc ion per subunit.</text>
</comment>
<dbReference type="GO" id="GO:0006508">
    <property type="term" value="P:proteolysis"/>
    <property type="evidence" value="ECO:0007669"/>
    <property type="project" value="UniProtKB-KW"/>
</dbReference>
<feature type="compositionally biased region" description="Polar residues" evidence="18">
    <location>
        <begin position="645"/>
        <end position="657"/>
    </location>
</feature>
<dbReference type="Pfam" id="PF17771">
    <property type="entry name" value="ADAMTS_CR_2"/>
    <property type="match status" value="2"/>
</dbReference>